<dbReference type="CDD" id="cd06257">
    <property type="entry name" value="DnaJ"/>
    <property type="match status" value="1"/>
</dbReference>
<comment type="caution">
    <text evidence="3">The sequence shown here is derived from an EMBL/GenBank/DDBJ whole genome shotgun (WGS) entry which is preliminary data.</text>
</comment>
<evidence type="ECO:0000313" key="4">
    <source>
        <dbReference type="Proteomes" id="UP000002173"/>
    </source>
</evidence>
<dbReference type="InterPro" id="IPR001623">
    <property type="entry name" value="DnaJ_domain"/>
</dbReference>
<dbReference type="RefSeq" id="XP_001610082.1">
    <property type="nucleotide sequence ID" value="XM_001610032.1"/>
</dbReference>
<dbReference type="PROSITE" id="PS50076">
    <property type="entry name" value="DNAJ_2"/>
    <property type="match status" value="1"/>
</dbReference>
<dbReference type="PRINTS" id="PR00625">
    <property type="entry name" value="JDOMAIN"/>
</dbReference>
<feature type="region of interest" description="Disordered" evidence="1">
    <location>
        <begin position="1"/>
        <end position="42"/>
    </location>
</feature>
<organism evidence="3 4">
    <name type="scientific">Babesia bovis</name>
    <dbReference type="NCBI Taxonomy" id="5865"/>
    <lineage>
        <taxon>Eukaryota</taxon>
        <taxon>Sar</taxon>
        <taxon>Alveolata</taxon>
        <taxon>Apicomplexa</taxon>
        <taxon>Aconoidasida</taxon>
        <taxon>Piroplasmida</taxon>
        <taxon>Babesiidae</taxon>
        <taxon>Babesia</taxon>
    </lineage>
</organism>
<protein>
    <submittedName>
        <fullName evidence="3">DnaJ domain containing protein</fullName>
    </submittedName>
</protein>
<dbReference type="AlphaFoldDB" id="A7AUA3"/>
<feature type="domain" description="J" evidence="2">
    <location>
        <begin position="153"/>
        <end position="218"/>
    </location>
</feature>
<reference evidence="3 4" key="1">
    <citation type="journal article" date="2007" name="PLoS Pathog.">
        <title>Genome sequence of Babesia bovis and comparative analysis of apicomplexan hemoprotozoa.</title>
        <authorList>
            <person name="Brayton K.A."/>
            <person name="Lau A.O.T."/>
            <person name="Herndon D.R."/>
            <person name="Hannick L."/>
            <person name="Kappmeyer L.S."/>
            <person name="Berens S.J."/>
            <person name="Bidwell S.L."/>
            <person name="Brown W.C."/>
            <person name="Crabtree J."/>
            <person name="Fadrosh D."/>
            <person name="Feldblum T."/>
            <person name="Forberger H.A."/>
            <person name="Haas B.J."/>
            <person name="Howell J.M."/>
            <person name="Khouri H."/>
            <person name="Koo H."/>
            <person name="Mann D.J."/>
            <person name="Norimine J."/>
            <person name="Paulsen I.T."/>
            <person name="Radune D."/>
            <person name="Ren Q."/>
            <person name="Smith R.K. Jr."/>
            <person name="Suarez C.E."/>
            <person name="White O."/>
            <person name="Wortman J.R."/>
            <person name="Knowles D.P. Jr."/>
            <person name="McElwain T.F."/>
            <person name="Nene V.M."/>
        </authorList>
    </citation>
    <scope>NUCLEOTIDE SEQUENCE [LARGE SCALE GENOMIC DNA]</scope>
    <source>
        <strain evidence="3">T2Bo</strain>
    </source>
</reference>
<dbReference type="PROSITE" id="PS00636">
    <property type="entry name" value="DNAJ_1"/>
    <property type="match status" value="1"/>
</dbReference>
<accession>A7AUA3</accession>
<reference evidence="4" key="3">
    <citation type="journal article" date="2021" name="Int. J. Parasitol.">
        <title>Comparative analysis of gene expression between Babesia bovis blood stages and kinetes allowed by improved genome annotation.</title>
        <authorList>
            <person name="Ueti M.W."/>
            <person name="Johnson W.C."/>
            <person name="Kappmeyer L.S."/>
            <person name="Herndon D.R."/>
            <person name="Mousel M.R."/>
            <person name="Reif K.E."/>
            <person name="Taus N.S."/>
            <person name="Ifeonu O.O."/>
            <person name="Silva J.C."/>
            <person name="Suarez C.E."/>
            <person name="Brayton K.A."/>
        </authorList>
    </citation>
    <scope>NUCLEOTIDE SEQUENCE [LARGE SCALE GENOMIC DNA]</scope>
</reference>
<evidence type="ECO:0000313" key="3">
    <source>
        <dbReference type="EMBL" id="EDO06514.1"/>
    </source>
</evidence>
<dbReference type="PANTHER" id="PTHR44094">
    <property type="entry name" value="DNAJ HEAT SHOCK N-TERMINAL DOMAIN-CONTAINING PROTEIN"/>
    <property type="match status" value="1"/>
</dbReference>
<sequence length="480" mass="53687">MLLSENGVPEGSVDAVAPYMHEDDTANKGGENATMENNDAEGQSTLSWLGSTFIDVVVNGPTQVSEMVINGTSQVSEMVISGTSQVSDMVVSGTSQVSSIFQWGDNEENYSLSRDYSKRKRQRESFYAKPATDSDSIACQNTTSRVGPVADMVMYNRLGVESSASKAEIKQAYYKLALRYHPDKNPNDAEANLKFQEISEAYQILYDDESRRIYDAHGVTEQIKFSSDEMCMVFILFFGADALEDYVGLFEILKNIVNTASHVKDVESIKKPFMVEQKYRVVNLAKKLAERLDTHVSDGVVDSVLTLEIQEFCNDYTRSHMVESIGWVYQNCGEYFVAEATSFWGLGTAYSNIQSATRSVSHAMSMARSAYNIATFMKQNVGDENNKPSADNVLGTLKHLTSFILYEIERTIKLVVPKCCKDTDVSAEQRLERAKNLISLGRLMQETAINSRQGKPEDSDNLQRLYGIVETLNMTKRQQE</sequence>
<dbReference type="SUPFAM" id="SSF46565">
    <property type="entry name" value="Chaperone J-domain"/>
    <property type="match status" value="1"/>
</dbReference>
<dbReference type="InterPro" id="IPR052423">
    <property type="entry name" value="EMIR"/>
</dbReference>
<dbReference type="eggNOG" id="KOG0691">
    <property type="taxonomic scope" value="Eukaryota"/>
</dbReference>
<dbReference type="InterPro" id="IPR026894">
    <property type="entry name" value="DnaJ_X"/>
</dbReference>
<dbReference type="VEuPathDB" id="PiroplasmaDB:BBOV_II005630"/>
<dbReference type="InterPro" id="IPR036869">
    <property type="entry name" value="J_dom_sf"/>
</dbReference>
<dbReference type="STRING" id="5865.A7AUA3"/>
<dbReference type="Gene3D" id="1.10.287.110">
    <property type="entry name" value="DnaJ domain"/>
    <property type="match status" value="1"/>
</dbReference>
<dbReference type="SMART" id="SM00271">
    <property type="entry name" value="DnaJ"/>
    <property type="match status" value="1"/>
</dbReference>
<dbReference type="Proteomes" id="UP000002173">
    <property type="component" value="Unassembled WGS sequence"/>
</dbReference>
<reference evidence="4" key="2">
    <citation type="journal article" date="2020" name="Data Brief">
        <title>Transcriptome dataset of Babesia bovis life stages within vertebrate and invertebrate hosts.</title>
        <authorList>
            <person name="Ueti M.W."/>
            <person name="Johnson W.C."/>
            <person name="Kappmeyer L.S."/>
            <person name="Herndon D.R."/>
            <person name="Mousel M.R."/>
            <person name="Reif K.E."/>
            <person name="Taus N.S."/>
            <person name="Ifeonu O.O."/>
            <person name="Silva J.C."/>
            <person name="Suarez C.E."/>
            <person name="Brayton K.A."/>
        </authorList>
    </citation>
    <scope>NUCLEOTIDE SEQUENCE [LARGE SCALE GENOMIC DNA]</scope>
</reference>
<dbReference type="InterPro" id="IPR018253">
    <property type="entry name" value="DnaJ_domain_CS"/>
</dbReference>
<dbReference type="InParanoid" id="A7AUA3"/>
<keyword evidence="4" id="KW-1185">Reference proteome</keyword>
<name>A7AUA3_BABBO</name>
<evidence type="ECO:0000259" key="2">
    <source>
        <dbReference type="PROSITE" id="PS50076"/>
    </source>
</evidence>
<dbReference type="Pfam" id="PF14308">
    <property type="entry name" value="DnaJ-X"/>
    <property type="match status" value="1"/>
</dbReference>
<dbReference type="GeneID" id="5478315"/>
<dbReference type="Pfam" id="PF00226">
    <property type="entry name" value="DnaJ"/>
    <property type="match status" value="1"/>
</dbReference>
<dbReference type="PANTHER" id="PTHR44094:SF8">
    <property type="entry name" value="DNAJ HEAT SHOCK N-TERMINAL DOMAIN-CONTAINING PROTEIN-RELATED"/>
    <property type="match status" value="1"/>
</dbReference>
<dbReference type="EMBL" id="AAXT01000003">
    <property type="protein sequence ID" value="EDO06514.1"/>
    <property type="molecule type" value="Genomic_DNA"/>
</dbReference>
<proteinExistence type="predicted"/>
<dbReference type="KEGG" id="bbo:BBOV_II005630"/>
<gene>
    <name evidence="3" type="ORF">BBOV_II005630</name>
</gene>
<evidence type="ECO:0000256" key="1">
    <source>
        <dbReference type="SAM" id="MobiDB-lite"/>
    </source>
</evidence>
<dbReference type="OMA" id="YWANGEA"/>